<dbReference type="InterPro" id="IPR038444">
    <property type="entry name" value="DUF465_sf"/>
</dbReference>
<protein>
    <submittedName>
        <fullName evidence="2">DUF465 domain-containing protein</fullName>
    </submittedName>
</protein>
<accession>A0A553W9T3</accession>
<organism evidence="2 3">
    <name type="scientific">Sphingorhabdus contaminans</name>
    <dbReference type="NCBI Taxonomy" id="1343899"/>
    <lineage>
        <taxon>Bacteria</taxon>
        <taxon>Pseudomonadati</taxon>
        <taxon>Pseudomonadota</taxon>
        <taxon>Alphaproteobacteria</taxon>
        <taxon>Sphingomonadales</taxon>
        <taxon>Sphingomonadaceae</taxon>
        <taxon>Sphingorhabdus</taxon>
    </lineage>
</organism>
<dbReference type="AlphaFoldDB" id="A0A553W9T3"/>
<dbReference type="EMBL" id="VKKU01000002">
    <property type="protein sequence ID" value="TSB01447.1"/>
    <property type="molecule type" value="Genomic_DNA"/>
</dbReference>
<name>A0A553W9T3_9SPHN</name>
<evidence type="ECO:0000256" key="1">
    <source>
        <dbReference type="SAM" id="Coils"/>
    </source>
</evidence>
<comment type="caution">
    <text evidence="2">The sequence shown here is derived from an EMBL/GenBank/DDBJ whole genome shotgun (WGS) entry which is preliminary data.</text>
</comment>
<dbReference type="Proteomes" id="UP000320160">
    <property type="component" value="Unassembled WGS sequence"/>
</dbReference>
<keyword evidence="3" id="KW-1185">Reference proteome</keyword>
<dbReference type="Gene3D" id="6.10.280.50">
    <property type="match status" value="1"/>
</dbReference>
<dbReference type="OrthoDB" id="7869924at2"/>
<evidence type="ECO:0000313" key="3">
    <source>
        <dbReference type="Proteomes" id="UP000320160"/>
    </source>
</evidence>
<feature type="coiled-coil region" evidence="1">
    <location>
        <begin position="3"/>
        <end position="58"/>
    </location>
</feature>
<sequence length="65" mass="7642">MNDEGYQQQLEQLKVEHRDLDDAIRALSSQTIVDQLQIARLKKKKLILKDRIMRLEDQLVPDIIA</sequence>
<dbReference type="InterPro" id="IPR007420">
    <property type="entry name" value="DUF465"/>
</dbReference>
<keyword evidence="1" id="KW-0175">Coiled coil</keyword>
<reference evidence="2 3" key="1">
    <citation type="submission" date="2019-07" db="EMBL/GenBank/DDBJ databases">
        <authorList>
            <person name="Park M."/>
        </authorList>
    </citation>
    <scope>NUCLEOTIDE SEQUENCE [LARGE SCALE GENOMIC DNA]</scope>
    <source>
        <strain evidence="2 3">KCTC32445</strain>
    </source>
</reference>
<dbReference type="RefSeq" id="WP_143776667.1">
    <property type="nucleotide sequence ID" value="NZ_OZ260107.1"/>
</dbReference>
<evidence type="ECO:0000313" key="2">
    <source>
        <dbReference type="EMBL" id="TSB01447.1"/>
    </source>
</evidence>
<dbReference type="Pfam" id="PF04325">
    <property type="entry name" value="DUF465"/>
    <property type="match status" value="1"/>
</dbReference>
<proteinExistence type="predicted"/>
<gene>
    <name evidence="2" type="ORF">FOM92_09625</name>
</gene>